<feature type="transmembrane region" description="Helical" evidence="1">
    <location>
        <begin position="117"/>
        <end position="144"/>
    </location>
</feature>
<comment type="caution">
    <text evidence="2">The sequence shown here is derived from an EMBL/GenBank/DDBJ whole genome shotgun (WGS) entry which is preliminary data.</text>
</comment>
<name>A0A7W5FFQ1_9ACTN</name>
<dbReference type="Proteomes" id="UP000590749">
    <property type="component" value="Unassembled WGS sequence"/>
</dbReference>
<organism evidence="2 3">
    <name type="scientific">Actinoplanes campanulatus</name>
    <dbReference type="NCBI Taxonomy" id="113559"/>
    <lineage>
        <taxon>Bacteria</taxon>
        <taxon>Bacillati</taxon>
        <taxon>Actinomycetota</taxon>
        <taxon>Actinomycetes</taxon>
        <taxon>Micromonosporales</taxon>
        <taxon>Micromonosporaceae</taxon>
        <taxon>Actinoplanes</taxon>
    </lineage>
</organism>
<evidence type="ECO:0000313" key="2">
    <source>
        <dbReference type="EMBL" id="MBB3096833.1"/>
    </source>
</evidence>
<evidence type="ECO:0000313" key="3">
    <source>
        <dbReference type="Proteomes" id="UP000590749"/>
    </source>
</evidence>
<feature type="transmembrane region" description="Helical" evidence="1">
    <location>
        <begin position="38"/>
        <end position="56"/>
    </location>
</feature>
<proteinExistence type="predicted"/>
<protein>
    <submittedName>
        <fullName evidence="2">Uncharacterized protein</fullName>
    </submittedName>
</protein>
<keyword evidence="1" id="KW-0812">Transmembrane</keyword>
<feature type="transmembrane region" description="Helical" evidence="1">
    <location>
        <begin position="181"/>
        <end position="202"/>
    </location>
</feature>
<feature type="transmembrane region" description="Helical" evidence="1">
    <location>
        <begin position="259"/>
        <end position="279"/>
    </location>
</feature>
<keyword evidence="1" id="KW-0472">Membrane</keyword>
<accession>A0A7W5FFQ1</accession>
<sequence>MTAALAERPAPTAPRPGDPRRAMLALARTEGVRLLRHPAVIAGLLLFTGPEIYRWLTGRANRFPVLSDEDWSTQFLALLVLGGGALIAANLAALRADRHATTGLYDTLVLPPAWRTGAFLLAVLPFTVLVAVLTATRIALLAALPGSAGRPDPAELALHPAVVLLFGAAGVLLAGLVRTVIVAPLLLLAAAVAVYAAGLSSLPGHVRWLLPVALEQPPMPVPVALTSRPSGRHLAYVAGLIALVALAALVAAGARNRRLVMAGAAALSVTAGAGAAQYLPVSDAVRDARATAAERPAEMQDCRSIGSVTYCAFGGFEPWTGGWDAVVRGVLRAVPAEAAGQPFVIRQRVSTDDRMLDGRVVTAEEQAAAAAEWQRIEPGAVTVGTRWGDGRSEMSLAGLVAYQVVTHESAPAHIPVCGARGVLVAWLAGQATPATAAGLRAVDATSWGGVPFGDMQFPVGFSVPDREMAAASALLRRPPGDVATTVARSWAELTAAGTSADRAGELLGVPVPPLPPVEERTRCDG</sequence>
<reference evidence="2 3" key="1">
    <citation type="submission" date="2020-08" db="EMBL/GenBank/DDBJ databases">
        <title>Genomic Encyclopedia of Type Strains, Phase III (KMG-III): the genomes of soil and plant-associated and newly described type strains.</title>
        <authorList>
            <person name="Whitman W."/>
        </authorList>
    </citation>
    <scope>NUCLEOTIDE SEQUENCE [LARGE SCALE GENOMIC DNA]</scope>
    <source>
        <strain evidence="2 3">CECT 3287</strain>
    </source>
</reference>
<dbReference type="EMBL" id="JACHXF010000009">
    <property type="protein sequence ID" value="MBB3096833.1"/>
    <property type="molecule type" value="Genomic_DNA"/>
</dbReference>
<feature type="transmembrane region" description="Helical" evidence="1">
    <location>
        <begin position="233"/>
        <end position="252"/>
    </location>
</feature>
<evidence type="ECO:0000256" key="1">
    <source>
        <dbReference type="SAM" id="Phobius"/>
    </source>
</evidence>
<gene>
    <name evidence="2" type="ORF">FHR83_004507</name>
</gene>
<keyword evidence="1" id="KW-1133">Transmembrane helix</keyword>
<keyword evidence="3" id="KW-1185">Reference proteome</keyword>
<dbReference type="AlphaFoldDB" id="A0A7W5FFQ1"/>
<feature type="transmembrane region" description="Helical" evidence="1">
    <location>
        <begin position="76"/>
        <end position="96"/>
    </location>
</feature>
<feature type="transmembrane region" description="Helical" evidence="1">
    <location>
        <begin position="156"/>
        <end position="174"/>
    </location>
</feature>
<dbReference type="RefSeq" id="WP_183222264.1">
    <property type="nucleotide sequence ID" value="NZ_BMPW01000026.1"/>
</dbReference>